<comment type="similarity">
    <text evidence="3 10">Belongs to the peptidase S8 family.</text>
</comment>
<comment type="subcellular location">
    <subcellularLocation>
        <location evidence="2">Secreted</location>
    </subcellularLocation>
</comment>
<dbReference type="PANTHER" id="PTHR43806">
    <property type="entry name" value="PEPTIDASE S8"/>
    <property type="match status" value="1"/>
</dbReference>
<dbReference type="EC" id="3.4.21.-" evidence="12"/>
<evidence type="ECO:0000256" key="9">
    <source>
        <dbReference type="ARBA" id="ARBA00022837"/>
    </source>
</evidence>
<feature type="active site" description="Charge relay system" evidence="10">
    <location>
        <position position="208"/>
    </location>
</feature>
<feature type="active site" description="Charge relay system" evidence="10">
    <location>
        <position position="158"/>
    </location>
</feature>
<evidence type="ECO:0000313" key="12">
    <source>
        <dbReference type="EMBL" id="MDQ0256638.1"/>
    </source>
</evidence>
<dbReference type="PRINTS" id="PR00723">
    <property type="entry name" value="SUBTILISIN"/>
</dbReference>
<evidence type="ECO:0000256" key="8">
    <source>
        <dbReference type="ARBA" id="ARBA00022825"/>
    </source>
</evidence>
<dbReference type="Gene3D" id="3.40.50.200">
    <property type="entry name" value="Peptidase S8/S53 domain"/>
    <property type="match status" value="1"/>
</dbReference>
<keyword evidence="9" id="KW-0106">Calcium</keyword>
<proteinExistence type="inferred from homology"/>
<evidence type="ECO:0000256" key="1">
    <source>
        <dbReference type="ARBA" id="ARBA00001913"/>
    </source>
</evidence>
<feature type="domain" description="SLH" evidence="11">
    <location>
        <begin position="608"/>
        <end position="671"/>
    </location>
</feature>
<evidence type="ECO:0000256" key="5">
    <source>
        <dbReference type="ARBA" id="ARBA00022670"/>
    </source>
</evidence>
<dbReference type="InterPro" id="IPR036852">
    <property type="entry name" value="Peptidase_S8/S53_dom_sf"/>
</dbReference>
<evidence type="ECO:0000256" key="2">
    <source>
        <dbReference type="ARBA" id="ARBA00004613"/>
    </source>
</evidence>
<accession>A0ABT9ZZG5</accession>
<evidence type="ECO:0000256" key="3">
    <source>
        <dbReference type="ARBA" id="ARBA00011073"/>
    </source>
</evidence>
<dbReference type="InterPro" id="IPR022398">
    <property type="entry name" value="Peptidase_S8_His-AS"/>
</dbReference>
<evidence type="ECO:0000256" key="6">
    <source>
        <dbReference type="ARBA" id="ARBA00022729"/>
    </source>
</evidence>
<dbReference type="PROSITE" id="PS51272">
    <property type="entry name" value="SLH"/>
    <property type="match status" value="2"/>
</dbReference>
<reference evidence="12 13" key="1">
    <citation type="submission" date="2023-07" db="EMBL/GenBank/DDBJ databases">
        <title>Genomic Encyclopedia of Type Strains, Phase IV (KMG-IV): sequencing the most valuable type-strain genomes for metagenomic binning, comparative biology and taxonomic classification.</title>
        <authorList>
            <person name="Goeker M."/>
        </authorList>
    </citation>
    <scope>NUCLEOTIDE SEQUENCE [LARGE SCALE GENOMIC DNA]</scope>
    <source>
        <strain evidence="12 13">DSM 9768</strain>
    </source>
</reference>
<protein>
    <submittedName>
        <fullName evidence="12">Serine protease AprX</fullName>
        <ecNumber evidence="12">3.4.21.-</ecNumber>
    </submittedName>
</protein>
<comment type="caution">
    <text evidence="12">The sequence shown here is derived from an EMBL/GenBank/DDBJ whole genome shotgun (WGS) entry which is preliminary data.</text>
</comment>
<dbReference type="PROSITE" id="PS51892">
    <property type="entry name" value="SUBTILASE"/>
    <property type="match status" value="1"/>
</dbReference>
<dbReference type="RefSeq" id="WP_307329095.1">
    <property type="nucleotide sequence ID" value="NZ_JAUSUG010000018.1"/>
</dbReference>
<evidence type="ECO:0000256" key="7">
    <source>
        <dbReference type="ARBA" id="ARBA00022801"/>
    </source>
</evidence>
<dbReference type="InterPro" id="IPR001119">
    <property type="entry name" value="SLH_dom"/>
</dbReference>
<evidence type="ECO:0000259" key="11">
    <source>
        <dbReference type="PROSITE" id="PS51272"/>
    </source>
</evidence>
<dbReference type="Proteomes" id="UP001230005">
    <property type="component" value="Unassembled WGS sequence"/>
</dbReference>
<dbReference type="SUPFAM" id="SSF52743">
    <property type="entry name" value="Subtilisin-like"/>
    <property type="match status" value="1"/>
</dbReference>
<dbReference type="EMBL" id="JAUSUG010000018">
    <property type="protein sequence ID" value="MDQ0256638.1"/>
    <property type="molecule type" value="Genomic_DNA"/>
</dbReference>
<dbReference type="PROSITE" id="PS00138">
    <property type="entry name" value="SUBTILASE_SER"/>
    <property type="match status" value="1"/>
</dbReference>
<keyword evidence="4" id="KW-0964">Secreted</keyword>
<keyword evidence="13" id="KW-1185">Reference proteome</keyword>
<comment type="cofactor">
    <cofactor evidence="1">
        <name>Ca(2+)</name>
        <dbReference type="ChEBI" id="CHEBI:29108"/>
    </cofactor>
</comment>
<dbReference type="InterPro" id="IPR000209">
    <property type="entry name" value="Peptidase_S8/S53_dom"/>
</dbReference>
<feature type="active site" description="Charge relay system" evidence="10">
    <location>
        <position position="407"/>
    </location>
</feature>
<keyword evidence="8 10" id="KW-0720">Serine protease</keyword>
<evidence type="ECO:0000313" key="13">
    <source>
        <dbReference type="Proteomes" id="UP001230005"/>
    </source>
</evidence>
<evidence type="ECO:0000256" key="10">
    <source>
        <dbReference type="PROSITE-ProRule" id="PRU01240"/>
    </source>
</evidence>
<dbReference type="Pfam" id="PF00082">
    <property type="entry name" value="Peptidase_S8"/>
    <property type="match status" value="1"/>
</dbReference>
<organism evidence="12 13">
    <name type="scientific">Evansella vedderi</name>
    <dbReference type="NCBI Taxonomy" id="38282"/>
    <lineage>
        <taxon>Bacteria</taxon>
        <taxon>Bacillati</taxon>
        <taxon>Bacillota</taxon>
        <taxon>Bacilli</taxon>
        <taxon>Bacillales</taxon>
        <taxon>Bacillaceae</taxon>
        <taxon>Evansella</taxon>
    </lineage>
</organism>
<dbReference type="PANTHER" id="PTHR43806:SF11">
    <property type="entry name" value="CEREVISIN-RELATED"/>
    <property type="match status" value="1"/>
</dbReference>
<keyword evidence="7 10" id="KW-0378">Hydrolase</keyword>
<dbReference type="InterPro" id="IPR015500">
    <property type="entry name" value="Peptidase_S8_subtilisin-rel"/>
</dbReference>
<keyword evidence="6" id="KW-0732">Signal</keyword>
<evidence type="ECO:0000256" key="4">
    <source>
        <dbReference type="ARBA" id="ARBA00022525"/>
    </source>
</evidence>
<feature type="domain" description="SLH" evidence="11">
    <location>
        <begin position="751"/>
        <end position="822"/>
    </location>
</feature>
<dbReference type="InterPro" id="IPR050131">
    <property type="entry name" value="Peptidase_S8_subtilisin-like"/>
</dbReference>
<dbReference type="Pfam" id="PF00395">
    <property type="entry name" value="SLH"/>
    <property type="match status" value="1"/>
</dbReference>
<sequence length="822" mass="87940">MKRVFIGFLAVLLMVPYLFTQPGNSQARLLDKVSLDPLLEETLKTVSSSTSLEVIVTFKGDGPPTENQINLLEDLGISTGLSMESLPIAGVVATKSQIEKLQQSDEVLSVYKNTPLELLNQDSTELTGVQKVRTDDDFRRANGGLPVSGKGIGVVVNDSGVDGTHNDHKFGENLVQNVLATTNLNAVSSLLPVTYTENVINTDTNSGHGTHVAGTIGGTGAQSGGKYEGVAPGADLIGYGSGGVLLILDGIGGFDYAITNQAKYGIRVINNSWGSSGSFDPYHPINVASKKAYDRGIVTVFAAGNSGPGENTHNPYAKAPWVISVGAGVKDGSLANFSSRGTQGKGGTFEMDGEEWTWTDRPTVTAPGVDIISTRVLAPLSALAVDNDAEMIETAYLPYYTTMSGTSMAAPHVAGIVALMLEANPLLSPSEVKEILEQTATNMPGMEPWEVGAGYVNAYAAVDAAINGTEYGQTLNMNQTFNSSVKTQVEESSFEVDFNPLLFLSDNSYEFEVAEGVANITAQVDGRGLMEETGNPINLVLIDPNGEEYSSGISLLFAIDWTRTVSVSSPIPGKWQAEIRGLRGDEINPFGTALPETVNGTLRFTTVGEYSGLDDIAGHEAEGAIQLGISERLFDGKGDGTFAPDEKLSRADLAKFLVMGAGIRQSKGHSFSDLRKIESSYIEAVTAKGSALRDIFHQQNPVVLPKEEGKFAPNSSVTREELAYSLVQSLGLQELALEHEGDLTVQYGNDRIKLDDGNQVSDHLKGYVQVALDLNILNAQFSVTQGRFDLRPTVHASFSPQEEVTRGDFAVAMTRFYQAYLR</sequence>
<dbReference type="InterPro" id="IPR023828">
    <property type="entry name" value="Peptidase_S8_Ser-AS"/>
</dbReference>
<dbReference type="PROSITE" id="PS00137">
    <property type="entry name" value="SUBTILASE_HIS"/>
    <property type="match status" value="1"/>
</dbReference>
<name>A0ABT9ZZG5_9BACI</name>
<gene>
    <name evidence="12" type="ORF">J2S74_004060</name>
</gene>
<dbReference type="GO" id="GO:0006508">
    <property type="term" value="P:proteolysis"/>
    <property type="evidence" value="ECO:0007669"/>
    <property type="project" value="UniProtKB-KW"/>
</dbReference>
<keyword evidence="5 10" id="KW-0645">Protease</keyword>
<dbReference type="GO" id="GO:0008233">
    <property type="term" value="F:peptidase activity"/>
    <property type="evidence" value="ECO:0007669"/>
    <property type="project" value="UniProtKB-KW"/>
</dbReference>